<feature type="chain" id="PRO_5027709026" evidence="2">
    <location>
        <begin position="23"/>
        <end position="117"/>
    </location>
</feature>
<organism evidence="3 4">
    <name type="scientific">Pyricularia grisea</name>
    <name type="common">Crabgrass-specific blast fungus</name>
    <name type="synonym">Magnaporthe grisea</name>
    <dbReference type="NCBI Taxonomy" id="148305"/>
    <lineage>
        <taxon>Eukaryota</taxon>
        <taxon>Fungi</taxon>
        <taxon>Dikarya</taxon>
        <taxon>Ascomycota</taxon>
        <taxon>Pezizomycotina</taxon>
        <taxon>Sordariomycetes</taxon>
        <taxon>Sordariomycetidae</taxon>
        <taxon>Magnaporthales</taxon>
        <taxon>Pyriculariaceae</taxon>
        <taxon>Pyricularia</taxon>
    </lineage>
</organism>
<dbReference type="RefSeq" id="XP_030984362.1">
    <property type="nucleotide sequence ID" value="XM_031122712.1"/>
</dbReference>
<keyword evidence="3" id="KW-1185">Reference proteome</keyword>
<evidence type="ECO:0000256" key="1">
    <source>
        <dbReference type="SAM" id="MobiDB-lite"/>
    </source>
</evidence>
<dbReference type="Proteomes" id="UP000515153">
    <property type="component" value="Unplaced"/>
</dbReference>
<reference evidence="4" key="1">
    <citation type="journal article" date="2019" name="Mol. Biol. Evol.">
        <title>Blast fungal genomes show frequent chromosomal changes, gene gains and losses, and effector gene turnover.</title>
        <authorList>
            <person name="Gomez Luciano L.B."/>
            <person name="Jason Tsai I."/>
            <person name="Chuma I."/>
            <person name="Tosa Y."/>
            <person name="Chen Y.H."/>
            <person name="Li J.Y."/>
            <person name="Li M.Y."/>
            <person name="Jade Lu M.Y."/>
            <person name="Nakayashiki H."/>
            <person name="Li W.H."/>
        </authorList>
    </citation>
    <scope>NUCLEOTIDE SEQUENCE</scope>
    <source>
        <strain evidence="4">NI907</strain>
    </source>
</reference>
<proteinExistence type="predicted"/>
<protein>
    <submittedName>
        <fullName evidence="4">Uncharacterized protein</fullName>
    </submittedName>
</protein>
<dbReference type="GeneID" id="41957623"/>
<name>A0A6P8BB02_PYRGI</name>
<reference evidence="4" key="2">
    <citation type="submission" date="2019-10" db="EMBL/GenBank/DDBJ databases">
        <authorList>
            <consortium name="NCBI Genome Project"/>
        </authorList>
    </citation>
    <scope>NUCLEOTIDE SEQUENCE</scope>
    <source>
        <strain evidence="4">NI907</strain>
    </source>
</reference>
<evidence type="ECO:0000313" key="4">
    <source>
        <dbReference type="RefSeq" id="XP_030984362.1"/>
    </source>
</evidence>
<evidence type="ECO:0000313" key="3">
    <source>
        <dbReference type="Proteomes" id="UP000515153"/>
    </source>
</evidence>
<feature type="signal peptide" evidence="2">
    <location>
        <begin position="1"/>
        <end position="22"/>
    </location>
</feature>
<feature type="compositionally biased region" description="Gly residues" evidence="1">
    <location>
        <begin position="53"/>
        <end position="71"/>
    </location>
</feature>
<evidence type="ECO:0000256" key="2">
    <source>
        <dbReference type="SAM" id="SignalP"/>
    </source>
</evidence>
<reference evidence="4" key="3">
    <citation type="submission" date="2025-08" db="UniProtKB">
        <authorList>
            <consortium name="RefSeq"/>
        </authorList>
    </citation>
    <scope>IDENTIFICATION</scope>
    <source>
        <strain evidence="4">NI907</strain>
    </source>
</reference>
<dbReference type="KEGG" id="pgri:PgNI_02651"/>
<sequence>MFRTYAVLGSLALAAFIYPVAALPLEPRDPQQQNPGSPGINIPPSNNQPGFNLGPGGFNFGNPESGGGGVSLGPDGLKISPGNGQPGITVGTGQPAQPAPKPPRRVLDDQDLKGEDD</sequence>
<accession>A0A6P8BB02</accession>
<dbReference type="AlphaFoldDB" id="A0A6P8BB02"/>
<feature type="compositionally biased region" description="Basic and acidic residues" evidence="1">
    <location>
        <begin position="105"/>
        <end position="117"/>
    </location>
</feature>
<gene>
    <name evidence="4" type="ORF">PgNI_02651</name>
</gene>
<feature type="region of interest" description="Disordered" evidence="1">
    <location>
        <begin position="26"/>
        <end position="117"/>
    </location>
</feature>
<keyword evidence="2" id="KW-0732">Signal</keyword>